<evidence type="ECO:0000313" key="2">
    <source>
        <dbReference type="EMBL" id="EQC32175.1"/>
    </source>
</evidence>
<keyword evidence="1" id="KW-0472">Membrane</keyword>
<dbReference type="OMA" id="MDYTLQV"/>
<dbReference type="OrthoDB" id="10322188at2759"/>
<organism evidence="2 3">
    <name type="scientific">Saprolegnia diclina (strain VS20)</name>
    <dbReference type="NCBI Taxonomy" id="1156394"/>
    <lineage>
        <taxon>Eukaryota</taxon>
        <taxon>Sar</taxon>
        <taxon>Stramenopiles</taxon>
        <taxon>Oomycota</taxon>
        <taxon>Saprolegniomycetes</taxon>
        <taxon>Saprolegniales</taxon>
        <taxon>Saprolegniaceae</taxon>
        <taxon>Saprolegnia</taxon>
    </lineage>
</organism>
<keyword evidence="1" id="KW-0812">Transmembrane</keyword>
<dbReference type="EMBL" id="JH767165">
    <property type="protein sequence ID" value="EQC32175.1"/>
    <property type="molecule type" value="Genomic_DNA"/>
</dbReference>
<keyword evidence="3" id="KW-1185">Reference proteome</keyword>
<name>T0QF00_SAPDV</name>
<dbReference type="Proteomes" id="UP000030762">
    <property type="component" value="Unassembled WGS sequence"/>
</dbReference>
<dbReference type="InParanoid" id="T0QF00"/>
<dbReference type="GeneID" id="19951096"/>
<proteinExistence type="predicted"/>
<feature type="transmembrane region" description="Helical" evidence="1">
    <location>
        <begin position="195"/>
        <end position="213"/>
    </location>
</feature>
<evidence type="ECO:0000313" key="3">
    <source>
        <dbReference type="Proteomes" id="UP000030762"/>
    </source>
</evidence>
<evidence type="ECO:0008006" key="4">
    <source>
        <dbReference type="Google" id="ProtNLM"/>
    </source>
</evidence>
<accession>T0QF00</accession>
<gene>
    <name evidence="2" type="ORF">SDRG_10369</name>
</gene>
<keyword evidence="1" id="KW-1133">Transmembrane helix</keyword>
<protein>
    <recommendedName>
        <fullName evidence="4">Transmembrane protein</fullName>
    </recommendedName>
</protein>
<evidence type="ECO:0000256" key="1">
    <source>
        <dbReference type="SAM" id="Phobius"/>
    </source>
</evidence>
<dbReference type="RefSeq" id="XP_008614577.1">
    <property type="nucleotide sequence ID" value="XM_008616355.1"/>
</dbReference>
<dbReference type="AlphaFoldDB" id="T0QF00"/>
<sequence length="218" mass="23651">MDYTLQVEKPTLPCIVLDELFVQPAPATLSFACNVPNRALLYAKKTLSDPASGATLATLSRGSSVYSCLPETFVVTSPFLLTPATIVNSTGWLTTTISLRWRLDDVGTKLFIDGKFYSSKATVTLVTSDGETLVVATTDANQVVTVVPGVDTAAVLLLCRTWSHSQTDLKVLLLTLLLPLCMSLVACVLGDSSLWIAASVLWLLYLVFSLVWTRRFRG</sequence>
<feature type="transmembrane region" description="Helical" evidence="1">
    <location>
        <begin position="171"/>
        <end position="189"/>
    </location>
</feature>
<reference evidence="2 3" key="1">
    <citation type="submission" date="2012-04" db="EMBL/GenBank/DDBJ databases">
        <title>The Genome Sequence of Saprolegnia declina VS20.</title>
        <authorList>
            <consortium name="The Broad Institute Genome Sequencing Platform"/>
            <person name="Russ C."/>
            <person name="Nusbaum C."/>
            <person name="Tyler B."/>
            <person name="van West P."/>
            <person name="Dieguez-Uribeondo J."/>
            <person name="de Bruijn I."/>
            <person name="Tripathy S."/>
            <person name="Jiang R."/>
            <person name="Young S.K."/>
            <person name="Zeng Q."/>
            <person name="Gargeya S."/>
            <person name="Fitzgerald M."/>
            <person name="Haas B."/>
            <person name="Abouelleil A."/>
            <person name="Alvarado L."/>
            <person name="Arachchi H.M."/>
            <person name="Berlin A."/>
            <person name="Chapman S.B."/>
            <person name="Goldberg J."/>
            <person name="Griggs A."/>
            <person name="Gujja S."/>
            <person name="Hansen M."/>
            <person name="Howarth C."/>
            <person name="Imamovic A."/>
            <person name="Larimer J."/>
            <person name="McCowen C."/>
            <person name="Montmayeur A."/>
            <person name="Murphy C."/>
            <person name="Neiman D."/>
            <person name="Pearson M."/>
            <person name="Priest M."/>
            <person name="Roberts A."/>
            <person name="Saif S."/>
            <person name="Shea T."/>
            <person name="Sisk P."/>
            <person name="Sykes S."/>
            <person name="Wortman J."/>
            <person name="Nusbaum C."/>
            <person name="Birren B."/>
        </authorList>
    </citation>
    <scope>NUCLEOTIDE SEQUENCE [LARGE SCALE GENOMIC DNA]</scope>
    <source>
        <strain evidence="2 3">VS20</strain>
    </source>
</reference>
<dbReference type="VEuPathDB" id="FungiDB:SDRG_10369"/>